<dbReference type="Proteomes" id="UP000808337">
    <property type="component" value="Unassembled WGS sequence"/>
</dbReference>
<evidence type="ECO:0000313" key="3">
    <source>
        <dbReference type="Proteomes" id="UP000808337"/>
    </source>
</evidence>
<dbReference type="AlphaFoldDB" id="A0A9D7SRY4"/>
<accession>A0A9D7SRY4</accession>
<keyword evidence="1" id="KW-0812">Transmembrane</keyword>
<evidence type="ECO:0000256" key="1">
    <source>
        <dbReference type="SAM" id="Phobius"/>
    </source>
</evidence>
<evidence type="ECO:0000313" key="2">
    <source>
        <dbReference type="EMBL" id="MBK9980886.1"/>
    </source>
</evidence>
<reference evidence="2 3" key="1">
    <citation type="submission" date="2020-10" db="EMBL/GenBank/DDBJ databases">
        <title>Connecting structure to function with the recovery of over 1000 high-quality activated sludge metagenome-assembled genomes encoding full-length rRNA genes using long-read sequencing.</title>
        <authorList>
            <person name="Singleton C.M."/>
            <person name="Petriglieri F."/>
            <person name="Kristensen J.M."/>
            <person name="Kirkegaard R.H."/>
            <person name="Michaelsen T.Y."/>
            <person name="Andersen M.H."/>
            <person name="Karst S.M."/>
            <person name="Dueholm M.S."/>
            <person name="Nielsen P.H."/>
            <person name="Albertsen M."/>
        </authorList>
    </citation>
    <scope>NUCLEOTIDE SEQUENCE [LARGE SCALE GENOMIC DNA]</scope>
    <source>
        <strain evidence="2">Ribe_18-Q3-R11-54_MAXAC.273</strain>
    </source>
</reference>
<feature type="transmembrane region" description="Helical" evidence="1">
    <location>
        <begin position="12"/>
        <end position="30"/>
    </location>
</feature>
<feature type="transmembrane region" description="Helical" evidence="1">
    <location>
        <begin position="42"/>
        <end position="60"/>
    </location>
</feature>
<comment type="caution">
    <text evidence="2">The sequence shown here is derived from an EMBL/GenBank/DDBJ whole genome shotgun (WGS) entry which is preliminary data.</text>
</comment>
<protein>
    <submittedName>
        <fullName evidence="2">Uncharacterized protein</fullName>
    </submittedName>
</protein>
<organism evidence="2 3">
    <name type="scientific">Candidatus Opimibacter skivensis</name>
    <dbReference type="NCBI Taxonomy" id="2982028"/>
    <lineage>
        <taxon>Bacteria</taxon>
        <taxon>Pseudomonadati</taxon>
        <taxon>Bacteroidota</taxon>
        <taxon>Saprospiria</taxon>
        <taxon>Saprospirales</taxon>
        <taxon>Saprospiraceae</taxon>
        <taxon>Candidatus Opimibacter</taxon>
    </lineage>
</organism>
<gene>
    <name evidence="2" type="ORF">IPP15_00435</name>
</gene>
<dbReference type="EMBL" id="JADKGY010000001">
    <property type="protein sequence ID" value="MBK9980886.1"/>
    <property type="molecule type" value="Genomic_DNA"/>
</dbReference>
<proteinExistence type="predicted"/>
<sequence length="176" mass="19903">MKAVLTLYTKLFLFTGILFGLLMLLSYLLVGEGFDFKHVILRAAYFGVFMSFVLGTFHIGRIVMKGAGKLTSDNLSVRHKEQIQSGLDFQKLLNAIKTDPVLNKMEIQQGENMVTLKSGLNWFSWGERILINVKAAHNSLTTYEISSEPVLKTTLVDYGKNLENINRIEKILNTRS</sequence>
<keyword evidence="1" id="KW-0472">Membrane</keyword>
<name>A0A9D7SRY4_9BACT</name>
<keyword evidence="1" id="KW-1133">Transmembrane helix</keyword>